<evidence type="ECO:0000313" key="2">
    <source>
        <dbReference type="Proteomes" id="UP000559256"/>
    </source>
</evidence>
<dbReference type="Proteomes" id="UP000559256">
    <property type="component" value="Unassembled WGS sequence"/>
</dbReference>
<dbReference type="AlphaFoldDB" id="A0A8H5LV69"/>
<keyword evidence="2" id="KW-1185">Reference proteome</keyword>
<proteinExistence type="predicted"/>
<gene>
    <name evidence="1" type="ORF">D9758_001807</name>
</gene>
<organism evidence="1 2">
    <name type="scientific">Tetrapyrgos nigripes</name>
    <dbReference type="NCBI Taxonomy" id="182062"/>
    <lineage>
        <taxon>Eukaryota</taxon>
        <taxon>Fungi</taxon>
        <taxon>Dikarya</taxon>
        <taxon>Basidiomycota</taxon>
        <taxon>Agaricomycotina</taxon>
        <taxon>Agaricomycetes</taxon>
        <taxon>Agaricomycetidae</taxon>
        <taxon>Agaricales</taxon>
        <taxon>Marasmiineae</taxon>
        <taxon>Marasmiaceae</taxon>
        <taxon>Tetrapyrgos</taxon>
    </lineage>
</organism>
<sequence>MVYGCVGQEEFHHYCKLRLNAHVHDEPLSEATLSQLISQRGPCPRDHHRPLDFLTAEIQQAIRLFDKIFIMRASLDHCNYKVDFKMLEIKHMLLQQYDDETLDVKAYYKWFIDTTMEHSDLVGSLFPMTETSPRVFVWESSHEARAFPSPFANSTVAYLNSMDNYDFAHDFQNRIAGLYYVPTSSRNPLFNAFFSQLSYTGTLTIWVVCI</sequence>
<reference evidence="1 2" key="1">
    <citation type="journal article" date="2020" name="ISME J.">
        <title>Uncovering the hidden diversity of litter-decomposition mechanisms in mushroom-forming fungi.</title>
        <authorList>
            <person name="Floudas D."/>
            <person name="Bentzer J."/>
            <person name="Ahren D."/>
            <person name="Johansson T."/>
            <person name="Persson P."/>
            <person name="Tunlid A."/>
        </authorList>
    </citation>
    <scope>NUCLEOTIDE SEQUENCE [LARGE SCALE GENOMIC DNA]</scope>
    <source>
        <strain evidence="1 2">CBS 291.85</strain>
    </source>
</reference>
<accession>A0A8H5LV69</accession>
<dbReference type="EMBL" id="JAACJM010000010">
    <property type="protein sequence ID" value="KAF5370659.1"/>
    <property type="molecule type" value="Genomic_DNA"/>
</dbReference>
<name>A0A8H5LV69_9AGAR</name>
<protein>
    <submittedName>
        <fullName evidence="1">Uncharacterized protein</fullName>
    </submittedName>
</protein>
<evidence type="ECO:0000313" key="1">
    <source>
        <dbReference type="EMBL" id="KAF5370659.1"/>
    </source>
</evidence>
<comment type="caution">
    <text evidence="1">The sequence shown here is derived from an EMBL/GenBank/DDBJ whole genome shotgun (WGS) entry which is preliminary data.</text>
</comment>